<name>A0AAD7R1T3_9ASCO</name>
<feature type="region of interest" description="Disordered" evidence="1">
    <location>
        <begin position="174"/>
        <end position="207"/>
    </location>
</feature>
<comment type="caution">
    <text evidence="2">The sequence shown here is derived from an EMBL/GenBank/DDBJ whole genome shotgun (WGS) entry which is preliminary data.</text>
</comment>
<gene>
    <name evidence="2" type="ORF">POJ06DRAFT_244096</name>
</gene>
<feature type="compositionally biased region" description="Low complexity" evidence="1">
    <location>
        <begin position="101"/>
        <end position="115"/>
    </location>
</feature>
<dbReference type="GeneID" id="80881606"/>
<evidence type="ECO:0000256" key="1">
    <source>
        <dbReference type="SAM" id="MobiDB-lite"/>
    </source>
</evidence>
<reference evidence="2" key="1">
    <citation type="submission" date="2023-03" db="EMBL/GenBank/DDBJ databases">
        <title>Near-Complete genome sequence of Lipomyces tetrasporous NRRL Y-64009, an oleaginous yeast capable of growing on lignocellulosic hydrolysates.</title>
        <authorList>
            <consortium name="Lawrence Berkeley National Laboratory"/>
            <person name="Jagtap S.S."/>
            <person name="Liu J.-J."/>
            <person name="Walukiewicz H.E."/>
            <person name="Pangilinan J."/>
            <person name="Lipzen A."/>
            <person name="Ahrendt S."/>
            <person name="Koriabine M."/>
            <person name="Cobaugh K."/>
            <person name="Salamov A."/>
            <person name="Yoshinaga Y."/>
            <person name="Ng V."/>
            <person name="Daum C."/>
            <person name="Grigoriev I.V."/>
            <person name="Slininger P.J."/>
            <person name="Dien B.S."/>
            <person name="Jin Y.-S."/>
            <person name="Rao C.V."/>
        </authorList>
    </citation>
    <scope>NUCLEOTIDE SEQUENCE</scope>
    <source>
        <strain evidence="2">NRRL Y-64009</strain>
    </source>
</reference>
<organism evidence="2 3">
    <name type="scientific">Lipomyces tetrasporus</name>
    <dbReference type="NCBI Taxonomy" id="54092"/>
    <lineage>
        <taxon>Eukaryota</taxon>
        <taxon>Fungi</taxon>
        <taxon>Dikarya</taxon>
        <taxon>Ascomycota</taxon>
        <taxon>Saccharomycotina</taxon>
        <taxon>Lipomycetes</taxon>
        <taxon>Lipomycetales</taxon>
        <taxon>Lipomycetaceae</taxon>
        <taxon>Lipomyces</taxon>
    </lineage>
</organism>
<feature type="compositionally biased region" description="Polar residues" evidence="1">
    <location>
        <begin position="191"/>
        <end position="206"/>
    </location>
</feature>
<feature type="compositionally biased region" description="Polar residues" evidence="1">
    <location>
        <begin position="116"/>
        <end position="130"/>
    </location>
</feature>
<feature type="region of interest" description="Disordered" evidence="1">
    <location>
        <begin position="67"/>
        <end position="133"/>
    </location>
</feature>
<keyword evidence="3" id="KW-1185">Reference proteome</keyword>
<evidence type="ECO:0000313" key="3">
    <source>
        <dbReference type="Proteomes" id="UP001217417"/>
    </source>
</evidence>
<dbReference type="RefSeq" id="XP_056047717.1">
    <property type="nucleotide sequence ID" value="XM_056186440.1"/>
</dbReference>
<dbReference type="EMBL" id="JARPMG010000001">
    <property type="protein sequence ID" value="KAJ8104267.1"/>
    <property type="molecule type" value="Genomic_DNA"/>
</dbReference>
<dbReference type="AlphaFoldDB" id="A0AAD7R1T3"/>
<accession>A0AAD7R1T3</accession>
<proteinExistence type="predicted"/>
<dbReference type="Proteomes" id="UP001217417">
    <property type="component" value="Unassembled WGS sequence"/>
</dbReference>
<evidence type="ECO:0000313" key="2">
    <source>
        <dbReference type="EMBL" id="KAJ8104267.1"/>
    </source>
</evidence>
<feature type="region of interest" description="Disordered" evidence="1">
    <location>
        <begin position="212"/>
        <end position="231"/>
    </location>
</feature>
<sequence length="496" mass="54674">MHAAHSFVSATRLPHASQLDSDRSVPSISLTVPESPSLPHINENRASPGRMASPIIEAANSNDALASRSLSPVNDPVSAKVASKEGAQHTKRRPPSLVIDQSLTSLQSISNSSTNPICSETQKTSPSSTIALGKPSKSAKEIIQGLALHCVSPGLPPMNYEMLENVMKTKAIEKQQRQLIASRQKPADESPNLNSTASSDQQNTDETMVDVKEHEQEVPDNGNESCNGDMDRMRMKVPAPQLQNRASPHSAMTGRCLEHQSSVSSVAETGRRAPRPASIRIVDPAQYQEGGYERAIRSAPLVNSMRMEEPEESQHYASKGRQIDPRMLSEGIYSNRRPVSSPVFPRNRLMVQKSRYGDPLNDGGGFPVPHSAKPALSSAGISIRARVHPEVSGHARKLSANATPFRPDVYYPQSGFSYPPLKRTKHRRELHSTLQPRRPFDSDCECEECRMANPTTGDEMQSAKRKLGEERVSHNRLKRQKFLELCGEMWDLIHEA</sequence>
<feature type="region of interest" description="Disordered" evidence="1">
    <location>
        <begin position="17"/>
        <end position="48"/>
    </location>
</feature>
<feature type="compositionally biased region" description="Polar residues" evidence="1">
    <location>
        <begin position="24"/>
        <end position="34"/>
    </location>
</feature>
<protein>
    <submittedName>
        <fullName evidence="2">Uncharacterized protein</fullName>
    </submittedName>
</protein>